<sequence>MTFNQLPGLFNAFSASALFGTINRIIPFKTRHILTRHNRLRLRYVVSTFAVLSVMGALSARTALRMEYTAGPADNSEVASIEPEAGNTLSTLNPFRDSDGQIRRETKAIESAALVNDKPPVDPSAPVDVSVEVGRGDTFSSVLVDAGVPSEEAHNVVEAVSEHFNMKKLRAGQKLDLRLEPDNSGSNLNLAKVSFTIDPLKTLHIERDEKGDLNSRLDEKEVNETRRAARVVINGSLYGSAEKANLPDTITANAIKMFSYAVDFQRDIKQGDKLEVLYDTFETTDGYIAKTGNIVHARMMIGGKEFSLYRFKDKDGNEDYYTQDGKSVRKGGGGLMKTPIAFGRVSSGFGQRKHPVLGFTKMHKGIDFAAPTGTAIYAAADGKIEKAGRFSSYGNYVKIRHNSKMSTAYAHVSRFASGIRPGSRVKQGQVIAYVGTTGRSTGPHLHFEVMMNGVQVNPRSVKLVAEDKSLKGEQLRKFKAQVRSFDQEYVRKTSTTRLASARGTNAGSIE</sequence>
<protein>
    <submittedName>
        <fullName evidence="11">Peptidase M23</fullName>
    </submittedName>
</protein>
<keyword evidence="4" id="KW-0479">Metal-binding</keyword>
<dbReference type="GO" id="GO:0004222">
    <property type="term" value="F:metalloendopeptidase activity"/>
    <property type="evidence" value="ECO:0007669"/>
    <property type="project" value="TreeGrafter"/>
</dbReference>
<dbReference type="InterPro" id="IPR050570">
    <property type="entry name" value="Cell_wall_metabolism_enzyme"/>
</dbReference>
<feature type="transmembrane region" description="Helical" evidence="8">
    <location>
        <begin position="6"/>
        <end position="23"/>
    </location>
</feature>
<organism evidence="11 12">
    <name type="scientific">Micavibrio aeruginosavorus</name>
    <dbReference type="NCBI Taxonomy" id="349221"/>
    <lineage>
        <taxon>Bacteria</taxon>
        <taxon>Pseudomonadati</taxon>
        <taxon>Bdellovibrionota</taxon>
        <taxon>Bdellovibrionia</taxon>
        <taxon>Bdellovibrionales</taxon>
        <taxon>Pseudobdellovibrionaceae</taxon>
        <taxon>Micavibrio</taxon>
    </lineage>
</organism>
<name>A0A2W5FNZ5_9BACT</name>
<evidence type="ECO:0000313" key="11">
    <source>
        <dbReference type="EMBL" id="PZP56114.1"/>
    </source>
</evidence>
<evidence type="ECO:0000259" key="9">
    <source>
        <dbReference type="Pfam" id="PF01551"/>
    </source>
</evidence>
<dbReference type="EMBL" id="QFOT01000037">
    <property type="protein sequence ID" value="PZP56114.1"/>
    <property type="molecule type" value="Genomic_DNA"/>
</dbReference>
<dbReference type="GO" id="GO:0046872">
    <property type="term" value="F:metal ion binding"/>
    <property type="evidence" value="ECO:0007669"/>
    <property type="project" value="UniProtKB-KW"/>
</dbReference>
<dbReference type="InterPro" id="IPR045834">
    <property type="entry name" value="Csd3_N2"/>
</dbReference>
<accession>A0A2W5FNZ5</accession>
<keyword evidence="7" id="KW-0482">Metalloprotease</keyword>
<comment type="subcellular location">
    <subcellularLocation>
        <location evidence="2">Cell envelope</location>
    </subcellularLocation>
</comment>
<keyword evidence="8" id="KW-1133">Transmembrane helix</keyword>
<evidence type="ECO:0000256" key="2">
    <source>
        <dbReference type="ARBA" id="ARBA00004196"/>
    </source>
</evidence>
<keyword evidence="8" id="KW-0472">Membrane</keyword>
<proteinExistence type="predicted"/>
<dbReference type="InterPro" id="IPR011055">
    <property type="entry name" value="Dup_hybrid_motif"/>
</dbReference>
<dbReference type="SUPFAM" id="SSF51261">
    <property type="entry name" value="Duplicated hybrid motif"/>
    <property type="match status" value="1"/>
</dbReference>
<comment type="caution">
    <text evidence="11">The sequence shown here is derived from an EMBL/GenBank/DDBJ whole genome shotgun (WGS) entry which is preliminary data.</text>
</comment>
<dbReference type="Proteomes" id="UP000249739">
    <property type="component" value="Unassembled WGS sequence"/>
</dbReference>
<keyword evidence="6" id="KW-0862">Zinc</keyword>
<dbReference type="AlphaFoldDB" id="A0A2W5FNZ5"/>
<keyword evidence="8" id="KW-0812">Transmembrane</keyword>
<evidence type="ECO:0000256" key="1">
    <source>
        <dbReference type="ARBA" id="ARBA00001947"/>
    </source>
</evidence>
<evidence type="ECO:0000256" key="4">
    <source>
        <dbReference type="ARBA" id="ARBA00022723"/>
    </source>
</evidence>
<comment type="cofactor">
    <cofactor evidence="1">
        <name>Zn(2+)</name>
        <dbReference type="ChEBI" id="CHEBI:29105"/>
    </cofactor>
</comment>
<dbReference type="GO" id="GO:0030313">
    <property type="term" value="C:cell envelope"/>
    <property type="evidence" value="ECO:0007669"/>
    <property type="project" value="UniProtKB-SubCell"/>
</dbReference>
<evidence type="ECO:0000256" key="6">
    <source>
        <dbReference type="ARBA" id="ARBA00022833"/>
    </source>
</evidence>
<keyword evidence="5" id="KW-0378">Hydrolase</keyword>
<dbReference type="Gene3D" id="3.10.450.350">
    <property type="match status" value="2"/>
</dbReference>
<gene>
    <name evidence="11" type="ORF">DI586_04770</name>
</gene>
<evidence type="ECO:0000256" key="5">
    <source>
        <dbReference type="ARBA" id="ARBA00022801"/>
    </source>
</evidence>
<dbReference type="InterPro" id="IPR016047">
    <property type="entry name" value="M23ase_b-sheet_dom"/>
</dbReference>
<evidence type="ECO:0000259" key="10">
    <source>
        <dbReference type="Pfam" id="PF19425"/>
    </source>
</evidence>
<evidence type="ECO:0000256" key="3">
    <source>
        <dbReference type="ARBA" id="ARBA00022670"/>
    </source>
</evidence>
<dbReference type="Gene3D" id="2.70.70.10">
    <property type="entry name" value="Glucose Permease (Domain IIA)"/>
    <property type="match status" value="1"/>
</dbReference>
<dbReference type="Pfam" id="PF19425">
    <property type="entry name" value="Csd3_N2"/>
    <property type="match status" value="1"/>
</dbReference>
<evidence type="ECO:0000256" key="7">
    <source>
        <dbReference type="ARBA" id="ARBA00023049"/>
    </source>
</evidence>
<keyword evidence="3" id="KW-0645">Protease</keyword>
<evidence type="ECO:0000313" key="12">
    <source>
        <dbReference type="Proteomes" id="UP000249739"/>
    </source>
</evidence>
<dbReference type="Pfam" id="PF01551">
    <property type="entry name" value="Peptidase_M23"/>
    <property type="match status" value="1"/>
</dbReference>
<feature type="transmembrane region" description="Helical" evidence="8">
    <location>
        <begin position="44"/>
        <end position="64"/>
    </location>
</feature>
<evidence type="ECO:0000256" key="8">
    <source>
        <dbReference type="SAM" id="Phobius"/>
    </source>
</evidence>
<reference evidence="11 12" key="1">
    <citation type="submission" date="2017-08" db="EMBL/GenBank/DDBJ databases">
        <title>Infants hospitalized years apart are colonized by the same room-sourced microbial strains.</title>
        <authorList>
            <person name="Brooks B."/>
            <person name="Olm M.R."/>
            <person name="Firek B.A."/>
            <person name="Baker R."/>
            <person name="Thomas B.C."/>
            <person name="Morowitz M.J."/>
            <person name="Banfield J.F."/>
        </authorList>
    </citation>
    <scope>NUCLEOTIDE SEQUENCE [LARGE SCALE GENOMIC DNA]</scope>
    <source>
        <strain evidence="11">S2_006_000_R2_64</strain>
    </source>
</reference>
<dbReference type="PANTHER" id="PTHR21666">
    <property type="entry name" value="PEPTIDASE-RELATED"/>
    <property type="match status" value="1"/>
</dbReference>
<feature type="domain" description="M23ase beta-sheet core" evidence="9">
    <location>
        <begin position="361"/>
        <end position="458"/>
    </location>
</feature>
<feature type="domain" description="Csd3-like second N-terminal" evidence="10">
    <location>
        <begin position="231"/>
        <end position="349"/>
    </location>
</feature>
<dbReference type="GO" id="GO:0006508">
    <property type="term" value="P:proteolysis"/>
    <property type="evidence" value="ECO:0007669"/>
    <property type="project" value="UniProtKB-KW"/>
</dbReference>
<dbReference type="CDD" id="cd12797">
    <property type="entry name" value="M23_peptidase"/>
    <property type="match status" value="1"/>
</dbReference>
<dbReference type="PANTHER" id="PTHR21666:SF288">
    <property type="entry name" value="CELL DIVISION PROTEIN YTFB"/>
    <property type="match status" value="1"/>
</dbReference>